<dbReference type="PANTHER" id="PTHR46796:SF6">
    <property type="entry name" value="ARAC SUBFAMILY"/>
    <property type="match status" value="1"/>
</dbReference>
<evidence type="ECO:0000256" key="1">
    <source>
        <dbReference type="ARBA" id="ARBA00004496"/>
    </source>
</evidence>
<evidence type="ECO:0000256" key="2">
    <source>
        <dbReference type="ARBA" id="ARBA00023015"/>
    </source>
</evidence>
<proteinExistence type="predicted"/>
<dbReference type="Gene3D" id="1.10.10.60">
    <property type="entry name" value="Homeodomain-like"/>
    <property type="match status" value="1"/>
</dbReference>
<reference evidence="8 9" key="1">
    <citation type="submission" date="2015-09" db="EMBL/GenBank/DDBJ databases">
        <title>Genome sequence of ICMP 11288.</title>
        <authorList>
            <person name="Visnovsky S."/>
            <person name="Lu A."/>
            <person name="Panda P."/>
            <person name="Pitman A."/>
        </authorList>
    </citation>
    <scope>NUCLEOTIDE SEQUENCE [LARGE SCALE GENOMIC DNA]</scope>
    <source>
        <strain evidence="8 9">ICMP 11288</strain>
    </source>
</reference>
<dbReference type="InterPro" id="IPR009057">
    <property type="entry name" value="Homeodomain-like_sf"/>
</dbReference>
<keyword evidence="4" id="KW-0010">Activator</keyword>
<dbReference type="AlphaFoldDB" id="A0A0W0I3F6"/>
<dbReference type="InterPro" id="IPR018062">
    <property type="entry name" value="HTH_AraC-typ_CS"/>
</dbReference>
<dbReference type="InterPro" id="IPR018060">
    <property type="entry name" value="HTH_AraC"/>
</dbReference>
<feature type="domain" description="HTH araC/xylS-type" evidence="7">
    <location>
        <begin position="217"/>
        <end position="317"/>
    </location>
</feature>
<keyword evidence="3" id="KW-0238">DNA-binding</keyword>
<dbReference type="InterPro" id="IPR050204">
    <property type="entry name" value="AraC_XylS_family_regulators"/>
</dbReference>
<dbReference type="Pfam" id="PF12833">
    <property type="entry name" value="HTH_18"/>
    <property type="match status" value="1"/>
</dbReference>
<comment type="function">
    <text evidence="6">Regulatory protein of the TOL plasmid xyl operons. XylS activates the xylXYZLTEGFJQKIH operon required for the degradation of toluene, m-xylene and p-xylene.</text>
</comment>
<dbReference type="GO" id="GO:0043565">
    <property type="term" value="F:sequence-specific DNA binding"/>
    <property type="evidence" value="ECO:0007669"/>
    <property type="project" value="InterPro"/>
</dbReference>
<evidence type="ECO:0000256" key="6">
    <source>
        <dbReference type="ARBA" id="ARBA00037345"/>
    </source>
</evidence>
<comment type="subcellular location">
    <subcellularLocation>
        <location evidence="1">Cytoplasm</location>
    </subcellularLocation>
</comment>
<dbReference type="GO" id="GO:0003700">
    <property type="term" value="F:DNA-binding transcription factor activity"/>
    <property type="evidence" value="ECO:0007669"/>
    <property type="project" value="InterPro"/>
</dbReference>
<protein>
    <submittedName>
        <fullName evidence="8">AraC family transcriptional regulator</fullName>
    </submittedName>
</protein>
<dbReference type="PROSITE" id="PS01124">
    <property type="entry name" value="HTH_ARAC_FAMILY_2"/>
    <property type="match status" value="1"/>
</dbReference>
<dbReference type="PROSITE" id="PS00041">
    <property type="entry name" value="HTH_ARAC_FAMILY_1"/>
    <property type="match status" value="1"/>
</dbReference>
<keyword evidence="5" id="KW-0804">Transcription</keyword>
<organism evidence="8 9">
    <name type="scientific">Pseudomonas fluorescens ICMP 11288</name>
    <dbReference type="NCBI Taxonomy" id="1198309"/>
    <lineage>
        <taxon>Bacteria</taxon>
        <taxon>Pseudomonadati</taxon>
        <taxon>Pseudomonadota</taxon>
        <taxon>Gammaproteobacteria</taxon>
        <taxon>Pseudomonadales</taxon>
        <taxon>Pseudomonadaceae</taxon>
        <taxon>Pseudomonas</taxon>
    </lineage>
</organism>
<dbReference type="SMART" id="SM00342">
    <property type="entry name" value="HTH_ARAC"/>
    <property type="match status" value="1"/>
</dbReference>
<dbReference type="RefSeq" id="WP_058419731.1">
    <property type="nucleotide sequence ID" value="NZ_LKEF01000011.1"/>
</dbReference>
<evidence type="ECO:0000256" key="4">
    <source>
        <dbReference type="ARBA" id="ARBA00023159"/>
    </source>
</evidence>
<dbReference type="PRINTS" id="PR00032">
    <property type="entry name" value="HTHARAC"/>
</dbReference>
<comment type="caution">
    <text evidence="8">The sequence shown here is derived from an EMBL/GenBank/DDBJ whole genome shotgun (WGS) entry which is preliminary data.</text>
</comment>
<accession>A0A0W0I3F6</accession>
<sequence length="348" mass="38709">MENLSYSFSTQPYHPKDRFDVWREEVNAIFDVRIGESELLAFNYGLTTSYLGALLMGCGTWEGATTPVNYAVNRTDQMIRRDGLDHYYLCLGLSHSIDGLAGRAPFNANMSQIYILDLAKELNSVIIAGDTIILTIPRDLLAPRIGHKDIHGLVLQGGVSDLLADHMRSLRARASSFKAAEIPYIQQATLAMITAAVTPCVANLKSAETEIDKALLDRVKVFIEQRLQDPGLAPSLICQHLGISRASLYRLFEQETGVAAYIQTRRLEKIRTIIQDNYSVSHRISALAFQFGFKSESHFSRSFKKAFGYSPKDAKDYAAAARPTEHARAIAMHTGFSLRSVLDQMATD</sequence>
<dbReference type="PANTHER" id="PTHR46796">
    <property type="entry name" value="HTH-TYPE TRANSCRIPTIONAL ACTIVATOR RHAS-RELATED"/>
    <property type="match status" value="1"/>
</dbReference>
<name>A0A0W0I3F6_PSEFL</name>
<dbReference type="InterPro" id="IPR020449">
    <property type="entry name" value="Tscrpt_reg_AraC-type_HTH"/>
</dbReference>
<dbReference type="SUPFAM" id="SSF46689">
    <property type="entry name" value="Homeodomain-like"/>
    <property type="match status" value="1"/>
</dbReference>
<dbReference type="GO" id="GO:0009893">
    <property type="term" value="P:positive regulation of metabolic process"/>
    <property type="evidence" value="ECO:0007669"/>
    <property type="project" value="UniProtKB-ARBA"/>
</dbReference>
<dbReference type="Proteomes" id="UP000054197">
    <property type="component" value="Unassembled WGS sequence"/>
</dbReference>
<evidence type="ECO:0000256" key="5">
    <source>
        <dbReference type="ARBA" id="ARBA00023163"/>
    </source>
</evidence>
<keyword evidence="2" id="KW-0805">Transcription regulation</keyword>
<dbReference type="GO" id="GO:0005737">
    <property type="term" value="C:cytoplasm"/>
    <property type="evidence" value="ECO:0007669"/>
    <property type="project" value="UniProtKB-SubCell"/>
</dbReference>
<dbReference type="EMBL" id="LKEF01000011">
    <property type="protein sequence ID" value="KTB67434.1"/>
    <property type="molecule type" value="Genomic_DNA"/>
</dbReference>
<evidence type="ECO:0000313" key="8">
    <source>
        <dbReference type="EMBL" id="KTB67434.1"/>
    </source>
</evidence>
<evidence type="ECO:0000256" key="3">
    <source>
        <dbReference type="ARBA" id="ARBA00023125"/>
    </source>
</evidence>
<gene>
    <name evidence="8" type="ORF">AO063_22280</name>
</gene>
<evidence type="ECO:0000259" key="7">
    <source>
        <dbReference type="PROSITE" id="PS01124"/>
    </source>
</evidence>
<evidence type="ECO:0000313" key="9">
    <source>
        <dbReference type="Proteomes" id="UP000054197"/>
    </source>
</evidence>